<accession>A0A2H0XAY8</accession>
<gene>
    <name evidence="3" type="ORF">COT51_03275</name>
</gene>
<evidence type="ECO:0000313" key="3">
    <source>
        <dbReference type="EMBL" id="PIS21339.1"/>
    </source>
</evidence>
<reference evidence="4" key="1">
    <citation type="submission" date="2017-09" db="EMBL/GenBank/DDBJ databases">
        <title>Depth-based differentiation of microbial function through sediment-hosted aquifers and enrichment of novel symbionts in the deep terrestrial subsurface.</title>
        <authorList>
            <person name="Probst A.J."/>
            <person name="Ladd B."/>
            <person name="Jarett J.K."/>
            <person name="Geller-Mcgrath D.E."/>
            <person name="Sieber C.M.K."/>
            <person name="Emerson J.B."/>
            <person name="Anantharaman K."/>
            <person name="Thomas B.C."/>
            <person name="Malmstrom R."/>
            <person name="Stieglmeier M."/>
            <person name="Klingl A."/>
            <person name="Woyke T."/>
            <person name="Ryan C.M."/>
            <person name="Banfield J.F."/>
        </authorList>
    </citation>
    <scope>NUCLEOTIDE SEQUENCE [LARGE SCALE GENOMIC DNA]</scope>
</reference>
<organism evidence="3 4">
    <name type="scientific">candidate division WWE3 bacterium CG08_land_8_20_14_0_20_41_15</name>
    <dbReference type="NCBI Taxonomy" id="1975086"/>
    <lineage>
        <taxon>Bacteria</taxon>
        <taxon>Katanobacteria</taxon>
    </lineage>
</organism>
<keyword evidence="2" id="KW-0472">Membrane</keyword>
<dbReference type="Proteomes" id="UP000231098">
    <property type="component" value="Unassembled WGS sequence"/>
</dbReference>
<dbReference type="EMBL" id="PEYV01000055">
    <property type="protein sequence ID" value="PIS21339.1"/>
    <property type="molecule type" value="Genomic_DNA"/>
</dbReference>
<dbReference type="GO" id="GO:0005737">
    <property type="term" value="C:cytoplasm"/>
    <property type="evidence" value="ECO:0007669"/>
    <property type="project" value="TreeGrafter"/>
</dbReference>
<feature type="transmembrane region" description="Helical" evidence="2">
    <location>
        <begin position="148"/>
        <end position="173"/>
    </location>
</feature>
<dbReference type="PANTHER" id="PTHR48100:SF1">
    <property type="entry name" value="HISTIDINE PHOSPHATASE FAMILY PROTEIN-RELATED"/>
    <property type="match status" value="1"/>
</dbReference>
<evidence type="ECO:0000313" key="4">
    <source>
        <dbReference type="Proteomes" id="UP000231098"/>
    </source>
</evidence>
<dbReference type="Pfam" id="PF00300">
    <property type="entry name" value="His_Phos_1"/>
    <property type="match status" value="1"/>
</dbReference>
<evidence type="ECO:0000256" key="1">
    <source>
        <dbReference type="PIRSR" id="PIRSR613078-2"/>
    </source>
</evidence>
<dbReference type="SUPFAM" id="SSF53254">
    <property type="entry name" value="Phosphoglycerate mutase-like"/>
    <property type="match status" value="1"/>
</dbReference>
<keyword evidence="2" id="KW-1133">Transmembrane helix</keyword>
<dbReference type="InterPro" id="IPR013078">
    <property type="entry name" value="His_Pase_superF_clade-1"/>
</dbReference>
<dbReference type="AlphaFoldDB" id="A0A2H0XAY8"/>
<dbReference type="GO" id="GO:0016791">
    <property type="term" value="F:phosphatase activity"/>
    <property type="evidence" value="ECO:0007669"/>
    <property type="project" value="TreeGrafter"/>
</dbReference>
<dbReference type="InterPro" id="IPR050275">
    <property type="entry name" value="PGM_Phosphatase"/>
</dbReference>
<evidence type="ECO:0000256" key="2">
    <source>
        <dbReference type="SAM" id="Phobius"/>
    </source>
</evidence>
<dbReference type="Gene3D" id="3.40.50.1240">
    <property type="entry name" value="Phosphoglycerate mutase-like"/>
    <property type="match status" value="1"/>
</dbReference>
<dbReference type="CDD" id="cd07067">
    <property type="entry name" value="HP_PGM_like"/>
    <property type="match status" value="1"/>
</dbReference>
<evidence type="ECO:0008006" key="5">
    <source>
        <dbReference type="Google" id="ProtNLM"/>
    </source>
</evidence>
<dbReference type="InterPro" id="IPR029033">
    <property type="entry name" value="His_PPase_superfam"/>
</dbReference>
<sequence>MMNTTKIYLIRHAEPTARDIDRPLSEIGQRQAAKVAEKLRDSGISLIYASPLKRARETAEFVANVCKSEIVERPGLEELNWEVWHKEGEKWDFVTAQEHLEDLPLFEEQNAFLRIAQDRAQDQINAIYKENVGRTVAVISHGNVIRSFLTGIMGAHVIGFLSLDIALTGVSLIEMNDRGRYKILFINNSDHLFPAPLA</sequence>
<feature type="binding site" evidence="1">
    <location>
        <position position="54"/>
    </location>
    <ligand>
        <name>substrate</name>
    </ligand>
</feature>
<comment type="caution">
    <text evidence="3">The sequence shown here is derived from an EMBL/GenBank/DDBJ whole genome shotgun (WGS) entry which is preliminary data.</text>
</comment>
<dbReference type="SMART" id="SM00855">
    <property type="entry name" value="PGAM"/>
    <property type="match status" value="1"/>
</dbReference>
<dbReference type="PANTHER" id="PTHR48100">
    <property type="entry name" value="BROAD-SPECIFICITY PHOSPHATASE YOR283W-RELATED"/>
    <property type="match status" value="1"/>
</dbReference>
<proteinExistence type="predicted"/>
<protein>
    <recommendedName>
        <fullName evidence="5">Histidine phosphatase family protein</fullName>
    </recommendedName>
</protein>
<keyword evidence="2" id="KW-0812">Transmembrane</keyword>
<name>A0A2H0XAY8_UNCKA</name>